<feature type="compositionally biased region" description="Pro residues" evidence="1">
    <location>
        <begin position="105"/>
        <end position="122"/>
    </location>
</feature>
<keyword evidence="2" id="KW-1133">Transmembrane helix</keyword>
<feature type="region of interest" description="Disordered" evidence="1">
    <location>
        <begin position="38"/>
        <end position="181"/>
    </location>
</feature>
<evidence type="ECO:0000313" key="3">
    <source>
        <dbReference type="EMBL" id="GIE53040.1"/>
    </source>
</evidence>
<feature type="transmembrane region" description="Helical" evidence="2">
    <location>
        <begin position="12"/>
        <end position="33"/>
    </location>
</feature>
<gene>
    <name evidence="3" type="ORF">Ani05nite_65740</name>
</gene>
<keyword evidence="2" id="KW-0812">Transmembrane</keyword>
<dbReference type="RefSeq" id="WP_344933109.1">
    <property type="nucleotide sequence ID" value="NZ_BAAAYJ010000040.1"/>
</dbReference>
<comment type="caution">
    <text evidence="3">The sequence shown here is derived from an EMBL/GenBank/DDBJ whole genome shotgun (WGS) entry which is preliminary data.</text>
</comment>
<dbReference type="Proteomes" id="UP000647172">
    <property type="component" value="Unassembled WGS sequence"/>
</dbReference>
<dbReference type="EMBL" id="BOMQ01000078">
    <property type="protein sequence ID" value="GIE53040.1"/>
    <property type="molecule type" value="Genomic_DNA"/>
</dbReference>
<protein>
    <submittedName>
        <fullName evidence="3">Uncharacterized protein</fullName>
    </submittedName>
</protein>
<feature type="compositionally biased region" description="Basic and acidic residues" evidence="1">
    <location>
        <begin position="161"/>
        <end position="181"/>
    </location>
</feature>
<reference evidence="3" key="1">
    <citation type="submission" date="2021-01" db="EMBL/GenBank/DDBJ databases">
        <title>Whole genome shotgun sequence of Actinoplanes nipponensis NBRC 14063.</title>
        <authorList>
            <person name="Komaki H."/>
            <person name="Tamura T."/>
        </authorList>
    </citation>
    <scope>NUCLEOTIDE SEQUENCE</scope>
    <source>
        <strain evidence="3">NBRC 14063</strain>
    </source>
</reference>
<feature type="compositionally biased region" description="Low complexity" evidence="1">
    <location>
        <begin position="76"/>
        <end position="97"/>
    </location>
</feature>
<accession>A0A919JPN3</accession>
<feature type="compositionally biased region" description="Low complexity" evidence="1">
    <location>
        <begin position="123"/>
        <end position="149"/>
    </location>
</feature>
<feature type="compositionally biased region" description="Low complexity" evidence="1">
    <location>
        <begin position="38"/>
        <end position="53"/>
    </location>
</feature>
<keyword evidence="2" id="KW-0472">Membrane</keyword>
<keyword evidence="4" id="KW-1185">Reference proteome</keyword>
<name>A0A919JPN3_9ACTN</name>
<organism evidence="3 4">
    <name type="scientific">Actinoplanes nipponensis</name>
    <dbReference type="NCBI Taxonomy" id="135950"/>
    <lineage>
        <taxon>Bacteria</taxon>
        <taxon>Bacillati</taxon>
        <taxon>Actinomycetota</taxon>
        <taxon>Actinomycetes</taxon>
        <taxon>Micromonosporales</taxon>
        <taxon>Micromonosporaceae</taxon>
        <taxon>Actinoplanes</taxon>
    </lineage>
</organism>
<sequence>MRVTSVRRTVRVAVALVIGQALLCGIIGFLTFGGRGEPAPGARAAEPQLAGPPLVAPAPSVPPDGDRPERRKPGVARTSRTQRPAAPPASAAVRNSATRLIGPSPTVPPPPAAAPVPPPTPTTSPTDRSLLPPSSPVSGDDPPVPVVGEPCEEEGATGRTADGKAVRCERDPDGDLRWSLV</sequence>
<evidence type="ECO:0000313" key="4">
    <source>
        <dbReference type="Proteomes" id="UP000647172"/>
    </source>
</evidence>
<evidence type="ECO:0000256" key="2">
    <source>
        <dbReference type="SAM" id="Phobius"/>
    </source>
</evidence>
<dbReference type="AlphaFoldDB" id="A0A919JPN3"/>
<proteinExistence type="predicted"/>
<evidence type="ECO:0000256" key="1">
    <source>
        <dbReference type="SAM" id="MobiDB-lite"/>
    </source>
</evidence>